<evidence type="ECO:0000313" key="6">
    <source>
        <dbReference type="EMBL" id="MFC5830659.1"/>
    </source>
</evidence>
<dbReference type="SUPFAM" id="SSF55781">
    <property type="entry name" value="GAF domain-like"/>
    <property type="match status" value="1"/>
</dbReference>
<evidence type="ECO:0000313" key="7">
    <source>
        <dbReference type="Proteomes" id="UP001596058"/>
    </source>
</evidence>
<dbReference type="InterPro" id="IPR050707">
    <property type="entry name" value="HTH_MetabolicPath_Reg"/>
</dbReference>
<keyword evidence="1" id="KW-0805">Transcription regulation</keyword>
<accession>A0ABW1CYM9</accession>
<keyword evidence="7" id="KW-1185">Reference proteome</keyword>
<dbReference type="EMBL" id="JBHSPA010000056">
    <property type="protein sequence ID" value="MFC5830659.1"/>
    <property type="molecule type" value="Genomic_DNA"/>
</dbReference>
<dbReference type="InterPro" id="IPR011991">
    <property type="entry name" value="ArsR-like_HTH"/>
</dbReference>
<proteinExistence type="predicted"/>
<dbReference type="PANTHER" id="PTHR30136">
    <property type="entry name" value="HELIX-TURN-HELIX TRANSCRIPTIONAL REGULATOR, ICLR FAMILY"/>
    <property type="match status" value="1"/>
</dbReference>
<dbReference type="InterPro" id="IPR029016">
    <property type="entry name" value="GAF-like_dom_sf"/>
</dbReference>
<dbReference type="PROSITE" id="PS51077">
    <property type="entry name" value="HTH_ICLR"/>
    <property type="match status" value="1"/>
</dbReference>
<evidence type="ECO:0000259" key="5">
    <source>
        <dbReference type="PROSITE" id="PS51078"/>
    </source>
</evidence>
<dbReference type="InterPro" id="IPR036388">
    <property type="entry name" value="WH-like_DNA-bd_sf"/>
</dbReference>
<dbReference type="SUPFAM" id="SSF46785">
    <property type="entry name" value="Winged helix' DNA-binding domain"/>
    <property type="match status" value="1"/>
</dbReference>
<dbReference type="Pfam" id="PF09339">
    <property type="entry name" value="HTH_IclR"/>
    <property type="match status" value="1"/>
</dbReference>
<dbReference type="InterPro" id="IPR014757">
    <property type="entry name" value="Tscrpt_reg_IclR_C"/>
</dbReference>
<reference evidence="7" key="1">
    <citation type="journal article" date="2019" name="Int. J. Syst. Evol. Microbiol.">
        <title>The Global Catalogue of Microorganisms (GCM) 10K type strain sequencing project: providing services to taxonomists for standard genome sequencing and annotation.</title>
        <authorList>
            <consortium name="The Broad Institute Genomics Platform"/>
            <consortium name="The Broad Institute Genome Sequencing Center for Infectious Disease"/>
            <person name="Wu L."/>
            <person name="Ma J."/>
        </authorList>
    </citation>
    <scope>NUCLEOTIDE SEQUENCE [LARGE SCALE GENOMIC DNA]</scope>
    <source>
        <strain evidence="7">CCUG 53903</strain>
    </source>
</reference>
<dbReference type="Proteomes" id="UP001596058">
    <property type="component" value="Unassembled WGS sequence"/>
</dbReference>
<dbReference type="PANTHER" id="PTHR30136:SF35">
    <property type="entry name" value="HTH-TYPE TRANSCRIPTIONAL REGULATOR RV1719"/>
    <property type="match status" value="1"/>
</dbReference>
<evidence type="ECO:0000256" key="3">
    <source>
        <dbReference type="ARBA" id="ARBA00023163"/>
    </source>
</evidence>
<sequence length="255" mass="27351">MTTDDGRKGSLDRGLAILEYLAAVREASMAEIADSVNISRSAAYRVMDRLRETDFVVSFENGRWRLGPAAARMAMAAVQSTDVVHAAPDMLRLLVQQTRETVGLGVISGDEMVFVYRERGPQAVGVNAELGARRPLHCTSVGKAYLAALDPAEHRALIRRIQLAPYTSRTITSRAALEAEVEDIRGRGWAVEIGELDEASGCCGAAVLNHTGRPVAAISVAGPVTRMEGSLERIGPIVASTAEAISRRLGYVPPL</sequence>
<dbReference type="InterPro" id="IPR036390">
    <property type="entry name" value="WH_DNA-bd_sf"/>
</dbReference>
<dbReference type="Pfam" id="PF01614">
    <property type="entry name" value="IclR_C"/>
    <property type="match status" value="1"/>
</dbReference>
<dbReference type="RefSeq" id="WP_379520143.1">
    <property type="nucleotide sequence ID" value="NZ_JBHSPA010000056.1"/>
</dbReference>
<comment type="caution">
    <text evidence="6">The sequence shown here is derived from an EMBL/GenBank/DDBJ whole genome shotgun (WGS) entry which is preliminary data.</text>
</comment>
<dbReference type="Gene3D" id="3.30.450.40">
    <property type="match status" value="1"/>
</dbReference>
<dbReference type="Gene3D" id="1.10.10.10">
    <property type="entry name" value="Winged helix-like DNA-binding domain superfamily/Winged helix DNA-binding domain"/>
    <property type="match status" value="1"/>
</dbReference>
<organism evidence="6 7">
    <name type="scientific">Nonomuraea insulae</name>
    <dbReference type="NCBI Taxonomy" id="1616787"/>
    <lineage>
        <taxon>Bacteria</taxon>
        <taxon>Bacillati</taxon>
        <taxon>Actinomycetota</taxon>
        <taxon>Actinomycetes</taxon>
        <taxon>Streptosporangiales</taxon>
        <taxon>Streptosporangiaceae</taxon>
        <taxon>Nonomuraea</taxon>
    </lineage>
</organism>
<dbReference type="PROSITE" id="PS51078">
    <property type="entry name" value="ICLR_ED"/>
    <property type="match status" value="1"/>
</dbReference>
<name>A0ABW1CYM9_9ACTN</name>
<evidence type="ECO:0000256" key="1">
    <source>
        <dbReference type="ARBA" id="ARBA00023015"/>
    </source>
</evidence>
<keyword evidence="3" id="KW-0804">Transcription</keyword>
<keyword evidence="2" id="KW-0238">DNA-binding</keyword>
<gene>
    <name evidence="6" type="ORF">ACFPZ3_42980</name>
</gene>
<dbReference type="CDD" id="cd00090">
    <property type="entry name" value="HTH_ARSR"/>
    <property type="match status" value="1"/>
</dbReference>
<feature type="domain" description="HTH iclR-type" evidence="4">
    <location>
        <begin position="8"/>
        <end position="68"/>
    </location>
</feature>
<evidence type="ECO:0000256" key="2">
    <source>
        <dbReference type="ARBA" id="ARBA00023125"/>
    </source>
</evidence>
<feature type="domain" description="IclR-ED" evidence="5">
    <location>
        <begin position="69"/>
        <end position="251"/>
    </location>
</feature>
<evidence type="ECO:0000259" key="4">
    <source>
        <dbReference type="PROSITE" id="PS51077"/>
    </source>
</evidence>
<dbReference type="InterPro" id="IPR005471">
    <property type="entry name" value="Tscrpt_reg_IclR_N"/>
</dbReference>
<dbReference type="SMART" id="SM00346">
    <property type="entry name" value="HTH_ICLR"/>
    <property type="match status" value="1"/>
</dbReference>
<protein>
    <submittedName>
        <fullName evidence="6">IclR family transcriptional regulator</fullName>
    </submittedName>
</protein>